<evidence type="ECO:0000256" key="1">
    <source>
        <dbReference type="ARBA" id="ARBA00013064"/>
    </source>
</evidence>
<sequence>MRTSETHPLQIAEVCAGPGFGRIGLTFCPGKHDRAAYSGAWARDLTTDMVAIAAWGARVVVTLVEPAELIALKVPDLGDAVHAHGMIWRHLPIADYSIPDEAFEARWAAEGRALRDTLRAGQDILVHCKGGLGRAGTIAARLLVELGIEPKAAIRAVRVARPGAIETPRQLALVRETVAVNEPAMVDTAKMTRIGGQLGTNPAGVWDDGAGRRYYVKELESPAHARNENLAAALYRLAGAPVLTYLPAAQPEQVATLFMPLEKTCLAQLSEAERQAAQHWLGVHAWLANWDAAGSLGDNQGLIHGVVTTLDVGGALDFRASGDPKGRDFGSEVGEIDRLRTDPDNSQAVKLFGDMDAAAVAAAIRVVTRLPDAAIARVVAEYGRSEKLTAKLIARKADLAQRLTTPEALAPDR</sequence>
<dbReference type="PROSITE" id="PS50206">
    <property type="entry name" value="RHODANESE_3"/>
    <property type="match status" value="1"/>
</dbReference>
<dbReference type="AlphaFoldDB" id="A0A1N7KEJ5"/>
<feature type="domain" description="Rhodanese" evidence="4">
    <location>
        <begin position="89"/>
        <end position="149"/>
    </location>
</feature>
<dbReference type="InterPro" id="IPR057023">
    <property type="entry name" value="PTP-SAK"/>
</dbReference>
<dbReference type="CDD" id="cd14505">
    <property type="entry name" value="CDKN3-like"/>
    <property type="match status" value="1"/>
</dbReference>
<dbReference type="GO" id="GO:0004725">
    <property type="term" value="F:protein tyrosine phosphatase activity"/>
    <property type="evidence" value="ECO:0007669"/>
    <property type="project" value="UniProtKB-EC"/>
</dbReference>
<dbReference type="Proteomes" id="UP000186221">
    <property type="component" value="Unassembled WGS sequence"/>
</dbReference>
<feature type="domain" description="Tyrosine specific protein phosphatases" evidence="3">
    <location>
        <begin position="105"/>
        <end position="172"/>
    </location>
</feature>
<dbReference type="PANTHER" id="PTHR23339">
    <property type="entry name" value="TYROSINE SPECIFIC PROTEIN PHOSPHATASE AND DUAL SPECIFICITY PROTEIN PHOSPHATASE"/>
    <property type="match status" value="1"/>
</dbReference>
<dbReference type="EMBL" id="FTOG01000002">
    <property type="protein sequence ID" value="SIS59985.1"/>
    <property type="molecule type" value="Genomic_DNA"/>
</dbReference>
<dbReference type="OrthoDB" id="9806482at2"/>
<keyword evidence="6" id="KW-1185">Reference proteome</keyword>
<accession>A0A1N7KEJ5</accession>
<evidence type="ECO:0000313" key="6">
    <source>
        <dbReference type="Proteomes" id="UP000186221"/>
    </source>
</evidence>
<evidence type="ECO:0000313" key="5">
    <source>
        <dbReference type="EMBL" id="SIS59985.1"/>
    </source>
</evidence>
<dbReference type="Pfam" id="PF22784">
    <property type="entry name" value="PTP-SAK"/>
    <property type="match status" value="1"/>
</dbReference>
<protein>
    <recommendedName>
        <fullName evidence="1">protein-tyrosine-phosphatase</fullName>
        <ecNumber evidence="1">3.1.3.48</ecNumber>
    </recommendedName>
</protein>
<keyword evidence="2" id="KW-0378">Hydrolase</keyword>
<dbReference type="FunFam" id="3.90.190.10:FF:000157">
    <property type="entry name" value="Protein-tyrosine phosphatase"/>
    <property type="match status" value="1"/>
</dbReference>
<reference evidence="6" key="1">
    <citation type="submission" date="2017-01" db="EMBL/GenBank/DDBJ databases">
        <authorList>
            <person name="Varghese N."/>
            <person name="Submissions S."/>
        </authorList>
    </citation>
    <scope>NUCLEOTIDE SEQUENCE [LARGE SCALE GENOMIC DNA]</scope>
    <source>
        <strain evidence="6">DSM 19945</strain>
    </source>
</reference>
<dbReference type="EC" id="3.1.3.48" evidence="1"/>
<dbReference type="STRING" id="453582.SAMN05421580_102375"/>
<name>A0A1N7KEJ5_9RHOB</name>
<dbReference type="InterPro" id="IPR050561">
    <property type="entry name" value="PTP"/>
</dbReference>
<evidence type="ECO:0000256" key="2">
    <source>
        <dbReference type="ARBA" id="ARBA00022801"/>
    </source>
</evidence>
<gene>
    <name evidence="5" type="ORF">SAMN05421580_102375</name>
</gene>
<evidence type="ECO:0000259" key="4">
    <source>
        <dbReference type="PROSITE" id="PS50206"/>
    </source>
</evidence>
<dbReference type="SMART" id="SM00404">
    <property type="entry name" value="PTPc_motif"/>
    <property type="match status" value="1"/>
</dbReference>
<dbReference type="InterPro" id="IPR029021">
    <property type="entry name" value="Prot-tyrosine_phosphatase-like"/>
</dbReference>
<organism evidence="5 6">
    <name type="scientific">Rhodobacter aestuarii</name>
    <dbReference type="NCBI Taxonomy" id="453582"/>
    <lineage>
        <taxon>Bacteria</taxon>
        <taxon>Pseudomonadati</taxon>
        <taxon>Pseudomonadota</taxon>
        <taxon>Alphaproteobacteria</taxon>
        <taxon>Rhodobacterales</taxon>
        <taxon>Rhodobacter group</taxon>
        <taxon>Rhodobacter</taxon>
    </lineage>
</organism>
<dbReference type="InterPro" id="IPR000387">
    <property type="entry name" value="Tyr_Pase_dom"/>
</dbReference>
<dbReference type="SUPFAM" id="SSF52799">
    <property type="entry name" value="(Phosphotyrosine protein) phosphatases II"/>
    <property type="match status" value="1"/>
</dbReference>
<dbReference type="Gene3D" id="3.90.190.10">
    <property type="entry name" value="Protein tyrosine phosphatase superfamily"/>
    <property type="match status" value="1"/>
</dbReference>
<dbReference type="InterPro" id="IPR003595">
    <property type="entry name" value="Tyr_Pase_cat"/>
</dbReference>
<dbReference type="PROSITE" id="PS50056">
    <property type="entry name" value="TYR_PHOSPHATASE_2"/>
    <property type="match status" value="1"/>
</dbReference>
<dbReference type="InterPro" id="IPR001763">
    <property type="entry name" value="Rhodanese-like_dom"/>
</dbReference>
<proteinExistence type="predicted"/>
<dbReference type="RefSeq" id="WP_083951947.1">
    <property type="nucleotide sequence ID" value="NZ_FTOG01000002.1"/>
</dbReference>
<evidence type="ECO:0000259" key="3">
    <source>
        <dbReference type="PROSITE" id="PS50056"/>
    </source>
</evidence>